<accession>A0A6J4SJ81</accession>
<sequence length="518" mass="57244">MSLTEERVTVAPGAGPEPGSEEELGRFARLQERLRPLSLKLAADPRAPQTVVVVPSLSLDAEELAKISGVHHYEERLLCMLMLLRRPQTNVVFVTSQQVSTAIIDYYLHLLPGVPLRHARSRLTLLSCHDASDVPLTKKILDRPRLMDRIREAIPDPRAAHVTCFNSTPLERTLAVQLGIPLYGNDPALNSLGTKSGSRELFREAGVPLPDGFENLRNGGDICGAIVELKRRDPGLRRVAVKLDEGFSGEGNAVFSFEGAPKGRDLARWVARELPVRTRFEAEGEGWEHYESKFREMGGIVEAWMEGEEVRSPSVQCRINPTGEASVVSTHDQVLGGPSGQIFLGSTFPADAAYSRDLKEAGERVGEILKKRGALGRFAIDFISMRRGDGWEHAAIEINLRKGGTTHPYLILRFLTDGVYDPDDGLYCTPTAKPCYYYASDNLQSPDYKGLTPDDLIDIAVNNGLHFDSASQQGVIFHLIGALSQYGKLGTVCIGDSHEKAQQFYRDTVEVLDRESRR</sequence>
<dbReference type="InterPro" id="IPR056855">
    <property type="entry name" value="ATP-grasp_IQCH"/>
</dbReference>
<dbReference type="PANTHER" id="PTHR14465:SF0">
    <property type="entry name" value="IQ DOMAIN-CONTAINING PROTEIN H"/>
    <property type="match status" value="1"/>
</dbReference>
<reference evidence="4" key="1">
    <citation type="submission" date="2020-02" db="EMBL/GenBank/DDBJ databases">
        <authorList>
            <person name="Meier V. D."/>
        </authorList>
    </citation>
    <scope>NUCLEOTIDE SEQUENCE</scope>
    <source>
        <strain evidence="4">AVDCRST_MAG12</strain>
    </source>
</reference>
<feature type="domain" description="PGM1 C-terminal" evidence="2">
    <location>
        <begin position="455"/>
        <end position="506"/>
    </location>
</feature>
<protein>
    <submittedName>
        <fullName evidence="4">Uncharacterized protein</fullName>
    </submittedName>
</protein>
<dbReference type="Pfam" id="PF24923">
    <property type="entry name" value="ATP-grasp_IQCH"/>
    <property type="match status" value="1"/>
</dbReference>
<dbReference type="InterPro" id="IPR038752">
    <property type="entry name" value="IQCH"/>
</dbReference>
<feature type="region of interest" description="Disordered" evidence="1">
    <location>
        <begin position="1"/>
        <end position="23"/>
    </location>
</feature>
<evidence type="ECO:0000259" key="3">
    <source>
        <dbReference type="Pfam" id="PF24923"/>
    </source>
</evidence>
<dbReference type="EMBL" id="CADCVK010000358">
    <property type="protein sequence ID" value="CAA9497445.1"/>
    <property type="molecule type" value="Genomic_DNA"/>
</dbReference>
<gene>
    <name evidence="4" type="ORF">AVDCRST_MAG12-2449</name>
</gene>
<evidence type="ECO:0000256" key="1">
    <source>
        <dbReference type="SAM" id="MobiDB-lite"/>
    </source>
</evidence>
<organism evidence="4">
    <name type="scientific">uncultured Rubrobacteraceae bacterium</name>
    <dbReference type="NCBI Taxonomy" id="349277"/>
    <lineage>
        <taxon>Bacteria</taxon>
        <taxon>Bacillati</taxon>
        <taxon>Actinomycetota</taxon>
        <taxon>Rubrobacteria</taxon>
        <taxon>Rubrobacterales</taxon>
        <taxon>Rubrobacteraceae</taxon>
        <taxon>environmental samples</taxon>
    </lineage>
</organism>
<dbReference type="SUPFAM" id="SSF56059">
    <property type="entry name" value="Glutathione synthetase ATP-binding domain-like"/>
    <property type="match status" value="1"/>
</dbReference>
<name>A0A6J4SJ81_9ACTN</name>
<feature type="domain" description="IQCH-like ATP-grasp" evidence="3">
    <location>
        <begin position="285"/>
        <end position="393"/>
    </location>
</feature>
<dbReference type="AlphaFoldDB" id="A0A6J4SJ81"/>
<evidence type="ECO:0000313" key="4">
    <source>
        <dbReference type="EMBL" id="CAA9497445.1"/>
    </source>
</evidence>
<dbReference type="Pfam" id="PF18105">
    <property type="entry name" value="PGM1_C"/>
    <property type="match status" value="1"/>
</dbReference>
<proteinExistence type="predicted"/>
<dbReference type="InterPro" id="IPR041356">
    <property type="entry name" value="PGM1_C"/>
</dbReference>
<evidence type="ECO:0000259" key="2">
    <source>
        <dbReference type="Pfam" id="PF18105"/>
    </source>
</evidence>
<dbReference type="PANTHER" id="PTHR14465">
    <property type="entry name" value="IQ DOMAIN-CONTAINING PROTEIN H"/>
    <property type="match status" value="1"/>
</dbReference>